<dbReference type="InterPro" id="IPR023210">
    <property type="entry name" value="NADP_OxRdtase_dom"/>
</dbReference>
<dbReference type="Proteomes" id="UP000326950">
    <property type="component" value="Unassembled WGS sequence"/>
</dbReference>
<dbReference type="PANTHER" id="PTHR48022">
    <property type="entry name" value="PLASTIDIC GLUCOSE TRANSPORTER 4"/>
    <property type="match status" value="1"/>
</dbReference>
<evidence type="ECO:0000256" key="12">
    <source>
        <dbReference type="SAM" id="Phobius"/>
    </source>
</evidence>
<dbReference type="FunFam" id="3.20.20.100:FF:000002">
    <property type="entry name" value="2,5-diketo-D-gluconic acid reductase A"/>
    <property type="match status" value="1"/>
</dbReference>
<dbReference type="OrthoDB" id="5296287at2759"/>
<feature type="domain" description="Major facilitator superfamily (MFS) profile" evidence="13">
    <location>
        <begin position="28"/>
        <end position="486"/>
    </location>
</feature>
<dbReference type="Gene3D" id="3.20.20.100">
    <property type="entry name" value="NADP-dependent oxidoreductase domain"/>
    <property type="match status" value="1"/>
</dbReference>
<comment type="function">
    <text evidence="9">Catalyzes the initial reaction in the xylose utilization pathway by reducing D-xylose into xylitol. Xylose is a major component of hemicelluloses such as xylan. Most fungi utilize D-xylose via three enzymatic reactions, xylose reductase (XR), xylitol dehydrogenase (XDH), and xylulokinase, to form xylulose 5-phosphate, which enters pentose phosphate pathway.</text>
</comment>
<dbReference type="EC" id="1.1.1.307" evidence="3"/>
<feature type="transmembrane region" description="Helical" evidence="12">
    <location>
        <begin position="358"/>
        <end position="380"/>
    </location>
</feature>
<protein>
    <recommendedName>
        <fullName evidence="3">D-xylose reductase [NAD(P)H]</fullName>
        <ecNumber evidence="3">1.1.1.307</ecNumber>
    </recommendedName>
</protein>
<dbReference type="AlphaFoldDB" id="A0A5N6V005"/>
<dbReference type="EMBL" id="ML738609">
    <property type="protein sequence ID" value="KAE8164282.1"/>
    <property type="molecule type" value="Genomic_DNA"/>
</dbReference>
<dbReference type="SUPFAM" id="SSF103473">
    <property type="entry name" value="MFS general substrate transporter"/>
    <property type="match status" value="1"/>
</dbReference>
<dbReference type="GO" id="GO:0005351">
    <property type="term" value="F:carbohydrate:proton symporter activity"/>
    <property type="evidence" value="ECO:0007669"/>
    <property type="project" value="TreeGrafter"/>
</dbReference>
<dbReference type="InterPro" id="IPR018170">
    <property type="entry name" value="Aldo/ket_reductase_CS"/>
</dbReference>
<feature type="transmembrane region" description="Helical" evidence="12">
    <location>
        <begin position="74"/>
        <end position="92"/>
    </location>
</feature>
<dbReference type="GO" id="GO:0016020">
    <property type="term" value="C:membrane"/>
    <property type="evidence" value="ECO:0007669"/>
    <property type="project" value="UniProtKB-SubCell"/>
</dbReference>
<evidence type="ECO:0000256" key="6">
    <source>
        <dbReference type="ARBA" id="ARBA00022989"/>
    </source>
</evidence>
<accession>A0A5N6V005</accession>
<evidence type="ECO:0000256" key="7">
    <source>
        <dbReference type="ARBA" id="ARBA00023002"/>
    </source>
</evidence>
<dbReference type="PROSITE" id="PS00216">
    <property type="entry name" value="SUGAR_TRANSPORT_1"/>
    <property type="match status" value="1"/>
</dbReference>
<reference evidence="14 15" key="1">
    <citation type="submission" date="2019-04" db="EMBL/GenBank/DDBJ databases">
        <title>Friends and foes A comparative genomics study of 23 Aspergillus species from section Flavi.</title>
        <authorList>
            <consortium name="DOE Joint Genome Institute"/>
            <person name="Kjaerbolling I."/>
            <person name="Vesth T."/>
            <person name="Frisvad J.C."/>
            <person name="Nybo J.L."/>
            <person name="Theobald S."/>
            <person name="Kildgaard S."/>
            <person name="Isbrandt T."/>
            <person name="Kuo A."/>
            <person name="Sato A."/>
            <person name="Lyhne E.K."/>
            <person name="Kogle M.E."/>
            <person name="Wiebenga A."/>
            <person name="Kun R.S."/>
            <person name="Lubbers R.J."/>
            <person name="Makela M.R."/>
            <person name="Barry K."/>
            <person name="Chovatia M."/>
            <person name="Clum A."/>
            <person name="Daum C."/>
            <person name="Haridas S."/>
            <person name="He G."/>
            <person name="LaButti K."/>
            <person name="Lipzen A."/>
            <person name="Mondo S."/>
            <person name="Riley R."/>
            <person name="Salamov A."/>
            <person name="Simmons B.A."/>
            <person name="Magnuson J.K."/>
            <person name="Henrissat B."/>
            <person name="Mortensen U.H."/>
            <person name="Larsen T.O."/>
            <person name="Devries R.P."/>
            <person name="Grigoriev I.V."/>
            <person name="Machida M."/>
            <person name="Baker S.E."/>
            <person name="Andersen M.R."/>
        </authorList>
    </citation>
    <scope>NUCLEOTIDE SEQUENCE [LARGE SCALE GENOMIC DNA]</scope>
    <source>
        <strain evidence="14 15">CBS 117626</strain>
    </source>
</reference>
<evidence type="ECO:0000313" key="15">
    <source>
        <dbReference type="Proteomes" id="UP000326950"/>
    </source>
</evidence>
<dbReference type="InterPro" id="IPR005828">
    <property type="entry name" value="MFS_sugar_transport-like"/>
</dbReference>
<name>A0A5N6V005_ASPTM</name>
<keyword evidence="4" id="KW-0813">Transport</keyword>
<dbReference type="InterPro" id="IPR020471">
    <property type="entry name" value="AKR"/>
</dbReference>
<feature type="transmembrane region" description="Helical" evidence="12">
    <location>
        <begin position="161"/>
        <end position="180"/>
    </location>
</feature>
<feature type="transmembrane region" description="Helical" evidence="12">
    <location>
        <begin position="333"/>
        <end position="351"/>
    </location>
</feature>
<comment type="similarity">
    <text evidence="2">Belongs to the major facilitator superfamily. Sugar transporter (TC 2.A.1.1) family.</text>
</comment>
<dbReference type="InterPro" id="IPR003663">
    <property type="entry name" value="Sugar/inositol_transpt"/>
</dbReference>
<evidence type="ECO:0000256" key="8">
    <source>
        <dbReference type="ARBA" id="ARBA00023136"/>
    </source>
</evidence>
<keyword evidence="6 12" id="KW-1133">Transmembrane helix</keyword>
<dbReference type="PRINTS" id="PR00069">
    <property type="entry name" value="ALDKETRDTASE"/>
</dbReference>
<evidence type="ECO:0000313" key="14">
    <source>
        <dbReference type="EMBL" id="KAE8164282.1"/>
    </source>
</evidence>
<feature type="transmembrane region" description="Helical" evidence="12">
    <location>
        <begin position="21"/>
        <end position="40"/>
    </location>
</feature>
<evidence type="ECO:0000256" key="2">
    <source>
        <dbReference type="ARBA" id="ARBA00010992"/>
    </source>
</evidence>
<dbReference type="FunFam" id="1.20.1250.20:FF:000134">
    <property type="entry name" value="MFS sugar transporter protein"/>
    <property type="match status" value="1"/>
</dbReference>
<evidence type="ECO:0000256" key="10">
    <source>
        <dbReference type="ARBA" id="ARBA00047534"/>
    </source>
</evidence>
<feature type="transmembrane region" description="Helical" evidence="12">
    <location>
        <begin position="104"/>
        <end position="121"/>
    </location>
</feature>
<dbReference type="PROSITE" id="PS00798">
    <property type="entry name" value="ALDOKETO_REDUCTASE_1"/>
    <property type="match status" value="1"/>
</dbReference>
<dbReference type="InterPro" id="IPR005829">
    <property type="entry name" value="Sugar_transporter_CS"/>
</dbReference>
<keyword evidence="15" id="KW-1185">Reference proteome</keyword>
<keyword evidence="5 12" id="KW-0812">Transmembrane</keyword>
<dbReference type="InterPro" id="IPR020846">
    <property type="entry name" value="MFS_dom"/>
</dbReference>
<dbReference type="Pfam" id="PF00083">
    <property type="entry name" value="Sugar_tr"/>
    <property type="match status" value="1"/>
</dbReference>
<proteinExistence type="inferred from homology"/>
<dbReference type="Pfam" id="PF00248">
    <property type="entry name" value="Aldo_ket_red"/>
    <property type="match status" value="1"/>
</dbReference>
<evidence type="ECO:0000256" key="4">
    <source>
        <dbReference type="ARBA" id="ARBA00022448"/>
    </source>
</evidence>
<comment type="catalytic activity">
    <reaction evidence="11">
        <text>xylitol + NAD(+) = D-xylose + NADH + H(+)</text>
        <dbReference type="Rhea" id="RHEA:27441"/>
        <dbReference type="ChEBI" id="CHEBI:15378"/>
        <dbReference type="ChEBI" id="CHEBI:17151"/>
        <dbReference type="ChEBI" id="CHEBI:53455"/>
        <dbReference type="ChEBI" id="CHEBI:57540"/>
        <dbReference type="ChEBI" id="CHEBI:57945"/>
        <dbReference type="EC" id="1.1.1.307"/>
    </reaction>
</comment>
<evidence type="ECO:0000256" key="11">
    <source>
        <dbReference type="ARBA" id="ARBA00049485"/>
    </source>
</evidence>
<dbReference type="InterPro" id="IPR036812">
    <property type="entry name" value="NAD(P)_OxRdtase_dom_sf"/>
</dbReference>
<dbReference type="NCBIfam" id="TIGR00879">
    <property type="entry name" value="SP"/>
    <property type="match status" value="1"/>
</dbReference>
<keyword evidence="7" id="KW-0560">Oxidoreductase</keyword>
<dbReference type="InterPro" id="IPR036259">
    <property type="entry name" value="MFS_trans_sf"/>
</dbReference>
<feature type="transmembrane region" description="Helical" evidence="12">
    <location>
        <begin position="127"/>
        <end position="149"/>
    </location>
</feature>
<dbReference type="Gene3D" id="1.20.1250.20">
    <property type="entry name" value="MFS general substrate transporter like domains"/>
    <property type="match status" value="1"/>
</dbReference>
<feature type="transmembrane region" description="Helical" evidence="12">
    <location>
        <begin position="200"/>
        <end position="218"/>
    </location>
</feature>
<keyword evidence="8 12" id="KW-0472">Membrane</keyword>
<dbReference type="InterPro" id="IPR050360">
    <property type="entry name" value="MFS_Sugar_Transporters"/>
</dbReference>
<comment type="catalytic activity">
    <reaction evidence="10">
        <text>xylitol + NADP(+) = D-xylose + NADPH + H(+)</text>
        <dbReference type="Rhea" id="RHEA:27445"/>
        <dbReference type="ChEBI" id="CHEBI:15378"/>
        <dbReference type="ChEBI" id="CHEBI:17151"/>
        <dbReference type="ChEBI" id="CHEBI:53455"/>
        <dbReference type="ChEBI" id="CHEBI:57783"/>
        <dbReference type="ChEBI" id="CHEBI:58349"/>
        <dbReference type="EC" id="1.1.1.307"/>
    </reaction>
</comment>
<feature type="transmembrane region" description="Helical" evidence="12">
    <location>
        <begin position="461"/>
        <end position="482"/>
    </location>
</feature>
<feature type="transmembrane region" description="Helical" evidence="12">
    <location>
        <begin position="400"/>
        <end position="420"/>
    </location>
</feature>
<dbReference type="PROSITE" id="PS50850">
    <property type="entry name" value="MFS"/>
    <property type="match status" value="1"/>
</dbReference>
<dbReference type="SUPFAM" id="SSF51430">
    <property type="entry name" value="NAD(P)-linked oxidoreductase"/>
    <property type="match status" value="1"/>
</dbReference>
<evidence type="ECO:0000256" key="5">
    <source>
        <dbReference type="ARBA" id="ARBA00022692"/>
    </source>
</evidence>
<gene>
    <name evidence="14" type="ORF">BDV40DRAFT_311003</name>
</gene>
<organism evidence="14 15">
    <name type="scientific">Aspergillus tamarii</name>
    <dbReference type="NCBI Taxonomy" id="41984"/>
    <lineage>
        <taxon>Eukaryota</taxon>
        <taxon>Fungi</taxon>
        <taxon>Dikarya</taxon>
        <taxon>Ascomycota</taxon>
        <taxon>Pezizomycotina</taxon>
        <taxon>Eurotiomycetes</taxon>
        <taxon>Eurotiomycetidae</taxon>
        <taxon>Eurotiales</taxon>
        <taxon>Aspergillaceae</taxon>
        <taxon>Aspergillus</taxon>
        <taxon>Aspergillus subgen. Circumdati</taxon>
    </lineage>
</organism>
<evidence type="ECO:0000256" key="1">
    <source>
        <dbReference type="ARBA" id="ARBA00004141"/>
    </source>
</evidence>
<feature type="transmembrane region" description="Helical" evidence="12">
    <location>
        <begin position="291"/>
        <end position="313"/>
    </location>
</feature>
<dbReference type="PROSITE" id="PS00217">
    <property type="entry name" value="SUGAR_TRANSPORT_2"/>
    <property type="match status" value="1"/>
</dbReference>
<dbReference type="GO" id="GO:0016616">
    <property type="term" value="F:oxidoreductase activity, acting on the CH-OH group of donors, NAD or NADP as acceptor"/>
    <property type="evidence" value="ECO:0007669"/>
    <property type="project" value="UniProtKB-ARBA"/>
</dbReference>
<evidence type="ECO:0000256" key="3">
    <source>
        <dbReference type="ARBA" id="ARBA00012845"/>
    </source>
</evidence>
<dbReference type="PANTHER" id="PTHR48022:SF8">
    <property type="entry name" value="MAJOR FACILITATOR SUPERFAMILY (MFS) PROFILE DOMAIN-CONTAINING PROTEIN-RELATED"/>
    <property type="match status" value="1"/>
</dbReference>
<sequence length="834" mass="92962">MAGGTSIWASKEARTDPKEIFNLRLLYLLISVAWAGWFYGFDTGNIGGILTLPSFENAFGLSNLPTAEVDNRKGTIAAMLAAGGSAGALCAAPTSDFLGRKWSVFLWGFIFVVGAAMQMVADYDVLLAGRFIGGMGVGASSMLTPQFLAENSPKSVRGSMTATYNLMILAGIMLAFWINYGVSLWSFPGVEHDNAQWRTSMGIQLIPGVLMCLMIPFVPETPRYLINHGRTEEGIKNLCRLRKLPIEHPYVQTEYQEIEAQVRYEQECHQGHSYWVVLQDIFFIKSNFQRFFLAIMLFLFHKFTGTDSLNYYAPEIFELIGVKGSSNTLLTTGVYGVVKFVVTIFYVTYLVDRVGRRLPLLVGASLQATAMLYLALYLRFAGTNTDTVGGTPAGGIVGIVWIYIYAFGWSFGHSVACYVVAAEIFPTRIRSVCMSICFFVNWIVDYGITRATPNMITEMGWGVFLLYALLTYAGVVFIFFCLPELKGRSIESIDDLFQRPLWSMWRHAYPTEEEKVRQGIPQLMKGGDENENDRDGDNDRAKIPAVGFGTWKAAPGEAAAAVKTAFEVGYRHFDCAPLYGNEREIGEVFKTTKVPRSEYFVTTKLWSSDHRRVESALDKSLQDLGLNYVDLYLMHWPVTLDPSPNPAEYGKENRKVHATGWDFNDTWREMEKLLETGKVRAIGVANFSTVNLEKLLKTAKVVPAVNQTEIQPLLPQDKLNAYCREKGIHQTAFGPLGGSGSTLHSHPDIVDIAAKRGCDTGNVMLSWGIQKGWSVIPKSTNPKRIQANLVGNVELTLEEMGRMDALALPKGKRFNRPDWGTVIFHDDAQVNLDE</sequence>
<comment type="subcellular location">
    <subcellularLocation>
        <location evidence="1">Membrane</location>
        <topology evidence="1">Multi-pass membrane protein</topology>
    </subcellularLocation>
</comment>
<evidence type="ECO:0000256" key="9">
    <source>
        <dbReference type="ARBA" id="ARBA00025065"/>
    </source>
</evidence>
<evidence type="ECO:0000259" key="13">
    <source>
        <dbReference type="PROSITE" id="PS50850"/>
    </source>
</evidence>